<sequence>MLGKHACILSRRDFSARPLNLKGKIMQEFRIDCVIKPHRESTHEHITQVGGPNSVGGRWREPVETVIAHIESRLRRYYVDEGGKRVYVEVREGVSKRKFIQTRADGVWRNNLLALDNCR</sequence>
<dbReference type="InterPro" id="IPR024997">
    <property type="entry name" value="DUF3892"/>
</dbReference>
<organism evidence="1 2">
    <name type="scientific">Methylosinus trichosporium (strain ATCC 35070 / NCIMB 11131 / UNIQEM 75 / OB3b)</name>
    <dbReference type="NCBI Taxonomy" id="595536"/>
    <lineage>
        <taxon>Bacteria</taxon>
        <taxon>Pseudomonadati</taxon>
        <taxon>Pseudomonadota</taxon>
        <taxon>Alphaproteobacteria</taxon>
        <taxon>Hyphomicrobiales</taxon>
        <taxon>Methylocystaceae</taxon>
        <taxon>Methylosinus</taxon>
    </lineage>
</organism>
<gene>
    <name evidence="1" type="ORF">CQW49_05795</name>
</gene>
<dbReference type="KEGG" id="mtw:CQW49_05795"/>
<evidence type="ECO:0000313" key="2">
    <source>
        <dbReference type="Proteomes" id="UP000230709"/>
    </source>
</evidence>
<dbReference type="EMBL" id="CP023737">
    <property type="protein sequence ID" value="ATQ67461.1"/>
    <property type="molecule type" value="Genomic_DNA"/>
</dbReference>
<keyword evidence="2" id="KW-1185">Reference proteome</keyword>
<dbReference type="Pfam" id="PF13031">
    <property type="entry name" value="DUF3892"/>
    <property type="match status" value="1"/>
</dbReference>
<reference evidence="2" key="1">
    <citation type="submission" date="2017-10" db="EMBL/GenBank/DDBJ databases">
        <title>Completed PacBio SMRT sequence of Methylosinus trichosporium OB3b reveals presence of a third large plasmid.</title>
        <authorList>
            <person name="Charles T.C."/>
            <person name="Lynch M.D.J."/>
            <person name="Heil J.R."/>
            <person name="Cheng J."/>
        </authorList>
    </citation>
    <scope>NUCLEOTIDE SEQUENCE [LARGE SCALE GENOMIC DNA]</scope>
    <source>
        <strain evidence="2">OB3b</strain>
    </source>
</reference>
<dbReference type="STRING" id="595536.GCA_000178815_03999"/>
<accession>A0A2D2CXI0</accession>
<name>A0A2D2CXI0_METT3</name>
<protein>
    <submittedName>
        <fullName evidence="1">DUF3892 domain-containing protein</fullName>
    </submittedName>
</protein>
<evidence type="ECO:0000313" key="1">
    <source>
        <dbReference type="EMBL" id="ATQ67461.1"/>
    </source>
</evidence>
<dbReference type="Proteomes" id="UP000230709">
    <property type="component" value="Chromosome"/>
</dbReference>
<proteinExistence type="predicted"/>
<dbReference type="AlphaFoldDB" id="A0A2D2CXI0"/>